<reference evidence="3 4" key="1">
    <citation type="journal article" date="2015" name="Genome Announc.">
        <title>Expanding the biotechnology potential of lactobacilli through comparative genomics of 213 strains and associated genera.</title>
        <authorList>
            <person name="Sun Z."/>
            <person name="Harris H.M."/>
            <person name="McCann A."/>
            <person name="Guo C."/>
            <person name="Argimon S."/>
            <person name="Zhang W."/>
            <person name="Yang X."/>
            <person name="Jeffery I.B."/>
            <person name="Cooney J.C."/>
            <person name="Kagawa T.F."/>
            <person name="Liu W."/>
            <person name="Song Y."/>
            <person name="Salvetti E."/>
            <person name="Wrobel A."/>
            <person name="Rasinkangas P."/>
            <person name="Parkhill J."/>
            <person name="Rea M.C."/>
            <person name="O'Sullivan O."/>
            <person name="Ritari J."/>
            <person name="Douillard F.P."/>
            <person name="Paul Ross R."/>
            <person name="Yang R."/>
            <person name="Briner A.E."/>
            <person name="Felis G.E."/>
            <person name="de Vos W.M."/>
            <person name="Barrangou R."/>
            <person name="Klaenhammer T.R."/>
            <person name="Caufield P.W."/>
            <person name="Cui Y."/>
            <person name="Zhang H."/>
            <person name="O'Toole P.W."/>
        </authorList>
    </citation>
    <scope>NUCLEOTIDE SEQUENCE [LARGE SCALE GENOMIC DNA]</scope>
    <source>
        <strain evidence="3 4">DSM 12744</strain>
    </source>
</reference>
<organism evidence="3 4">
    <name type="scientific">Schleiferilactobacillus perolens DSM 12744</name>
    <dbReference type="NCBI Taxonomy" id="1423792"/>
    <lineage>
        <taxon>Bacteria</taxon>
        <taxon>Bacillati</taxon>
        <taxon>Bacillota</taxon>
        <taxon>Bacilli</taxon>
        <taxon>Lactobacillales</taxon>
        <taxon>Lactobacillaceae</taxon>
        <taxon>Schleiferilactobacillus</taxon>
    </lineage>
</organism>
<gene>
    <name evidence="3" type="ORF">FD09_GL002937</name>
</gene>
<proteinExistence type="predicted"/>
<evidence type="ECO:0000313" key="4">
    <source>
        <dbReference type="Proteomes" id="UP000051330"/>
    </source>
</evidence>
<feature type="transmembrane region" description="Helical" evidence="1">
    <location>
        <begin position="56"/>
        <end position="76"/>
    </location>
</feature>
<evidence type="ECO:0000256" key="1">
    <source>
        <dbReference type="SAM" id="Phobius"/>
    </source>
</evidence>
<keyword evidence="4" id="KW-1185">Reference proteome</keyword>
<protein>
    <recommendedName>
        <fullName evidence="2">VanZ-like domain-containing protein</fullName>
    </recommendedName>
</protein>
<feature type="transmembrane region" description="Helical" evidence="1">
    <location>
        <begin position="88"/>
        <end position="110"/>
    </location>
</feature>
<feature type="transmembrane region" description="Helical" evidence="1">
    <location>
        <begin position="142"/>
        <end position="160"/>
    </location>
</feature>
<feature type="domain" description="VanZ-like" evidence="2">
    <location>
        <begin position="64"/>
        <end position="212"/>
    </location>
</feature>
<dbReference type="PATRIC" id="fig|1423792.3.peg.3020"/>
<dbReference type="InterPro" id="IPR053150">
    <property type="entry name" value="Teicoplanin_resist-assoc"/>
</dbReference>
<dbReference type="STRING" id="1423792.FD09_GL002937"/>
<dbReference type="PANTHER" id="PTHR36834:SF1">
    <property type="entry name" value="INTEGRAL MEMBRANE PROTEIN"/>
    <property type="match status" value="1"/>
</dbReference>
<evidence type="ECO:0000259" key="2">
    <source>
        <dbReference type="Pfam" id="PF04892"/>
    </source>
</evidence>
<keyword evidence="1" id="KW-0472">Membrane</keyword>
<dbReference type="PANTHER" id="PTHR36834">
    <property type="entry name" value="MEMBRANE PROTEIN-RELATED"/>
    <property type="match status" value="1"/>
</dbReference>
<dbReference type="EMBL" id="AZEC01000008">
    <property type="protein sequence ID" value="KRL12357.1"/>
    <property type="molecule type" value="Genomic_DNA"/>
</dbReference>
<comment type="caution">
    <text evidence="3">The sequence shown here is derived from an EMBL/GenBank/DDBJ whole genome shotgun (WGS) entry which is preliminary data.</text>
</comment>
<sequence length="216" mass="24265">MFACLQLFVSIPIIARKTVKKTATCRFIKFWSLSRPYSPKGCGKRGILLAKELCVMIRWLPALILFMLWLTGLLIARPWQQSRSGGRALAVALLWMYLLVLIPVCFMPFATHHGAWSGMAPTMVGTAPTNPIPFRGGFTPDFWLNILMTVPFGFLLRTLFPLRWWQVLLWGLALSLVIEGGQFIAGLTVQLNRWADVNDLITNTTGAVLGSLFRLL</sequence>
<feature type="transmembrane region" description="Helical" evidence="1">
    <location>
        <begin position="167"/>
        <end position="189"/>
    </location>
</feature>
<dbReference type="Proteomes" id="UP000051330">
    <property type="component" value="Unassembled WGS sequence"/>
</dbReference>
<accession>A0A0R1N3M8</accession>
<dbReference type="Pfam" id="PF04892">
    <property type="entry name" value="VanZ"/>
    <property type="match status" value="1"/>
</dbReference>
<dbReference type="InterPro" id="IPR006976">
    <property type="entry name" value="VanZ-like"/>
</dbReference>
<name>A0A0R1N3M8_9LACO</name>
<keyword evidence="1" id="KW-1133">Transmembrane helix</keyword>
<keyword evidence="1" id="KW-0812">Transmembrane</keyword>
<dbReference type="AlphaFoldDB" id="A0A0R1N3M8"/>
<evidence type="ECO:0000313" key="3">
    <source>
        <dbReference type="EMBL" id="KRL12357.1"/>
    </source>
</evidence>